<dbReference type="EMBL" id="PECL01000008">
    <property type="protein sequence ID" value="TEA03913.1"/>
    <property type="molecule type" value="Genomic_DNA"/>
</dbReference>
<evidence type="ECO:0000313" key="1">
    <source>
        <dbReference type="EMBL" id="TEA03913.1"/>
    </source>
</evidence>
<gene>
    <name evidence="1" type="ORF">CCUG60884_02774</name>
</gene>
<name>A0A4R8STW1_9MYCO</name>
<comment type="caution">
    <text evidence="1">The sequence shown here is derived from an EMBL/GenBank/DDBJ whole genome shotgun (WGS) entry which is preliminary data.</text>
</comment>
<proteinExistence type="predicted"/>
<dbReference type="Proteomes" id="UP000294604">
    <property type="component" value="Unassembled WGS sequence"/>
</dbReference>
<dbReference type="AlphaFoldDB" id="A0A4R8STW1"/>
<organism evidence="1 2">
    <name type="scientific">Mycobacteroides salmoniphilum</name>
    <dbReference type="NCBI Taxonomy" id="404941"/>
    <lineage>
        <taxon>Bacteria</taxon>
        <taxon>Bacillati</taxon>
        <taxon>Actinomycetota</taxon>
        <taxon>Actinomycetes</taxon>
        <taxon>Mycobacteriales</taxon>
        <taxon>Mycobacteriaceae</taxon>
        <taxon>Mycobacteroides</taxon>
    </lineage>
</organism>
<protein>
    <submittedName>
        <fullName evidence="1">Uncharacterized protein</fullName>
    </submittedName>
</protein>
<evidence type="ECO:0000313" key="2">
    <source>
        <dbReference type="Proteomes" id="UP000294604"/>
    </source>
</evidence>
<sequence>MLAYQRKFFTDREQRLCLGKDCGVPQEPVLVVCTVVLDHVQRKVQYSALGALPQLIDTLSLFVSIHPDHPYLPVPVNRWKPSPHQTGDEP</sequence>
<reference evidence="1 2" key="1">
    <citation type="journal article" date="2019" name="Sci. Rep.">
        <title>Extended insight into the Mycobacterium chelonae-abscessus complex through whole genome sequencing of Mycobacterium salmoniphilum outbreak and Mycobacterium salmoniphilum-like strains.</title>
        <authorList>
            <person name="Behra P.R.K."/>
            <person name="Das S."/>
            <person name="Pettersson B.M.F."/>
            <person name="Shirreff L."/>
            <person name="DuCote T."/>
            <person name="Jacobsson K.G."/>
            <person name="Ennis D.G."/>
            <person name="Kirsebom L.A."/>
        </authorList>
    </citation>
    <scope>NUCLEOTIDE SEQUENCE [LARGE SCALE GENOMIC DNA]</scope>
    <source>
        <strain evidence="1 2">CCUG 60884</strain>
    </source>
</reference>
<accession>A0A4R8STW1</accession>